<dbReference type="RefSeq" id="WP_075714697.1">
    <property type="nucleotide sequence ID" value="NZ_MJIE01000001.1"/>
</dbReference>
<sequence>MNAVVVYYSRYGSTERYARWIAEELDADLIPAGKCRFRDLEPYDTIVYGGGIYSGGIRGIELITKNWYKGLNEKRVLCFGVGITIEEEANRKQAMEINFGKRFVTDAEEDKDRPEEADPDLKELLRVKLLPIPCWFLPGAFDPSRLRRFDKGVMKLVRKMMADDPANAKILEYIDRGCDLVDKSRIGEIVAAAKDGREDE</sequence>
<gene>
    <name evidence="2" type="ORF">BHK98_12390</name>
</gene>
<evidence type="ECO:0000259" key="1">
    <source>
        <dbReference type="PROSITE" id="PS50902"/>
    </source>
</evidence>
<dbReference type="PROSITE" id="PS50902">
    <property type="entry name" value="FLAVODOXIN_LIKE"/>
    <property type="match status" value="1"/>
</dbReference>
<organism evidence="2 3">
    <name type="scientific">Hornefia porci</name>
    <dbReference type="NCBI Taxonomy" id="2652292"/>
    <lineage>
        <taxon>Bacteria</taxon>
        <taxon>Bacillati</taxon>
        <taxon>Bacillota</taxon>
        <taxon>Clostridia</taxon>
        <taxon>Peptostreptococcales</taxon>
        <taxon>Anaerovoracaceae</taxon>
        <taxon>Hornefia</taxon>
    </lineage>
</organism>
<evidence type="ECO:0000313" key="3">
    <source>
        <dbReference type="Proteomes" id="UP000187404"/>
    </source>
</evidence>
<name>A0A1Q9JKQ3_9FIRM</name>
<accession>A0A1Q9JKQ3</accession>
<dbReference type="GO" id="GO:0070819">
    <property type="term" value="F:menaquinone-dependent protoporphyrinogen oxidase activity"/>
    <property type="evidence" value="ECO:0007669"/>
    <property type="project" value="TreeGrafter"/>
</dbReference>
<dbReference type="Proteomes" id="UP000187404">
    <property type="component" value="Unassembled WGS sequence"/>
</dbReference>
<protein>
    <recommendedName>
        <fullName evidence="1">Flavodoxin-like domain-containing protein</fullName>
    </recommendedName>
</protein>
<dbReference type="GO" id="GO:0006783">
    <property type="term" value="P:heme biosynthetic process"/>
    <property type="evidence" value="ECO:0007669"/>
    <property type="project" value="TreeGrafter"/>
</dbReference>
<dbReference type="Gene3D" id="3.40.50.360">
    <property type="match status" value="1"/>
</dbReference>
<feature type="domain" description="Flavodoxin-like" evidence="1">
    <location>
        <begin position="3"/>
        <end position="129"/>
    </location>
</feature>
<comment type="caution">
    <text evidence="2">The sequence shown here is derived from an EMBL/GenBank/DDBJ whole genome shotgun (WGS) entry which is preliminary data.</text>
</comment>
<reference evidence="2 3" key="1">
    <citation type="journal article" date="2016" name="Appl. Environ. Microbiol.">
        <title>Function and Phylogeny of Bacterial Butyryl Coenzyme A:Acetate Transferases and Their Diversity in the Proximal Colon of Swine.</title>
        <authorList>
            <person name="Trachsel J."/>
            <person name="Bayles D.O."/>
            <person name="Looft T."/>
            <person name="Levine U.Y."/>
            <person name="Allen H.K."/>
        </authorList>
    </citation>
    <scope>NUCLEOTIDE SEQUENCE [LARGE SCALE GENOMIC DNA]</scope>
    <source>
        <strain evidence="2 3">68-3-10</strain>
    </source>
</reference>
<dbReference type="PANTHER" id="PTHR38030">
    <property type="entry name" value="PROTOPORPHYRINOGEN IX DEHYDROGENASE [MENAQUINONE]"/>
    <property type="match status" value="1"/>
</dbReference>
<proteinExistence type="predicted"/>
<dbReference type="STRING" id="1261640.BHK98_12390"/>
<keyword evidence="3" id="KW-1185">Reference proteome</keyword>
<dbReference type="Pfam" id="PF12724">
    <property type="entry name" value="Flavodoxin_5"/>
    <property type="match status" value="1"/>
</dbReference>
<dbReference type="GO" id="GO:0016651">
    <property type="term" value="F:oxidoreductase activity, acting on NAD(P)H"/>
    <property type="evidence" value="ECO:0007669"/>
    <property type="project" value="UniProtKB-ARBA"/>
</dbReference>
<dbReference type="InterPro" id="IPR026816">
    <property type="entry name" value="Flavodoxin_dom"/>
</dbReference>
<dbReference type="AlphaFoldDB" id="A0A1Q9JKQ3"/>
<dbReference type="SUPFAM" id="SSF52218">
    <property type="entry name" value="Flavoproteins"/>
    <property type="match status" value="1"/>
</dbReference>
<dbReference type="InterPro" id="IPR008254">
    <property type="entry name" value="Flavodoxin/NO_synth"/>
</dbReference>
<dbReference type="PANTHER" id="PTHR38030:SF2">
    <property type="entry name" value="PROTOPORPHYRINOGEN IX DEHYDROGENASE [QUINONE]"/>
    <property type="match status" value="1"/>
</dbReference>
<dbReference type="InterPro" id="IPR029039">
    <property type="entry name" value="Flavoprotein-like_sf"/>
</dbReference>
<dbReference type="EMBL" id="MJIE01000001">
    <property type="protein sequence ID" value="OLR56793.1"/>
    <property type="molecule type" value="Genomic_DNA"/>
</dbReference>
<dbReference type="OrthoDB" id="2146857at2"/>
<dbReference type="InterPro" id="IPR052200">
    <property type="entry name" value="Protoporphyrinogen_IX_DH"/>
</dbReference>
<evidence type="ECO:0000313" key="2">
    <source>
        <dbReference type="EMBL" id="OLR56793.1"/>
    </source>
</evidence>
<dbReference type="GO" id="GO:0010181">
    <property type="term" value="F:FMN binding"/>
    <property type="evidence" value="ECO:0007669"/>
    <property type="project" value="InterPro"/>
</dbReference>